<feature type="compositionally biased region" description="Polar residues" evidence="1">
    <location>
        <begin position="8"/>
        <end position="21"/>
    </location>
</feature>
<proteinExistence type="predicted"/>
<feature type="transmembrane region" description="Helical" evidence="2">
    <location>
        <begin position="100"/>
        <end position="123"/>
    </location>
</feature>
<evidence type="ECO:0000313" key="4">
    <source>
        <dbReference type="Proteomes" id="UP001302321"/>
    </source>
</evidence>
<comment type="caution">
    <text evidence="3">The sequence shown here is derived from an EMBL/GenBank/DDBJ whole genome shotgun (WGS) entry which is preliminary data.</text>
</comment>
<feature type="transmembrane region" description="Helical" evidence="2">
    <location>
        <begin position="57"/>
        <end position="80"/>
    </location>
</feature>
<keyword evidence="2" id="KW-1133">Transmembrane helix</keyword>
<sequence length="125" mass="13832">MSEDSAWPSPTSASFRTNSHPPSRRLTEGSNGWTGGHAVCSGRCNWSRRGKWSCSGYLSHLLLFALAFLPLPLLLFPIVWPDSLELTSPAALQLSSLPRILSLIAYSDPYYLLILLFHLLCLVSD</sequence>
<feature type="region of interest" description="Disordered" evidence="1">
    <location>
        <begin position="1"/>
        <end position="33"/>
    </location>
</feature>
<reference evidence="3" key="2">
    <citation type="submission" date="2023-05" db="EMBL/GenBank/DDBJ databases">
        <authorList>
            <consortium name="Lawrence Berkeley National Laboratory"/>
            <person name="Steindorff A."/>
            <person name="Hensen N."/>
            <person name="Bonometti L."/>
            <person name="Westerberg I."/>
            <person name="Brannstrom I.O."/>
            <person name="Guillou S."/>
            <person name="Cros-Aarteil S."/>
            <person name="Calhoun S."/>
            <person name="Haridas S."/>
            <person name="Kuo A."/>
            <person name="Mondo S."/>
            <person name="Pangilinan J."/>
            <person name="Riley R."/>
            <person name="Labutti K."/>
            <person name="Andreopoulos B."/>
            <person name="Lipzen A."/>
            <person name="Chen C."/>
            <person name="Yanf M."/>
            <person name="Daum C."/>
            <person name="Ng V."/>
            <person name="Clum A."/>
            <person name="Ohm R."/>
            <person name="Martin F."/>
            <person name="Silar P."/>
            <person name="Natvig D."/>
            <person name="Lalanne C."/>
            <person name="Gautier V."/>
            <person name="Ament-Velasquez S.L."/>
            <person name="Kruys A."/>
            <person name="Hutchinson M.I."/>
            <person name="Powell A.J."/>
            <person name="Barry K."/>
            <person name="Miller A.N."/>
            <person name="Grigoriev I.V."/>
            <person name="Debuchy R."/>
            <person name="Gladieux P."/>
            <person name="Thoren M.H."/>
            <person name="Johannesson H."/>
        </authorList>
    </citation>
    <scope>NUCLEOTIDE SEQUENCE</scope>
    <source>
        <strain evidence="3">CBS 892.96</strain>
    </source>
</reference>
<keyword evidence="4" id="KW-1185">Reference proteome</keyword>
<evidence type="ECO:0000313" key="3">
    <source>
        <dbReference type="EMBL" id="KAK4174872.1"/>
    </source>
</evidence>
<evidence type="ECO:0000256" key="1">
    <source>
        <dbReference type="SAM" id="MobiDB-lite"/>
    </source>
</evidence>
<protein>
    <submittedName>
        <fullName evidence="3">Uncharacterized protein</fullName>
    </submittedName>
</protein>
<dbReference type="Proteomes" id="UP001302321">
    <property type="component" value="Unassembled WGS sequence"/>
</dbReference>
<accession>A0AAN6W798</accession>
<keyword evidence="2" id="KW-0812">Transmembrane</keyword>
<keyword evidence="2" id="KW-0472">Membrane</keyword>
<dbReference type="AlphaFoldDB" id="A0AAN6W798"/>
<dbReference type="EMBL" id="MU866259">
    <property type="protein sequence ID" value="KAK4174872.1"/>
    <property type="molecule type" value="Genomic_DNA"/>
</dbReference>
<gene>
    <name evidence="3" type="ORF">QBC36DRAFT_33135</name>
</gene>
<reference evidence="3" key="1">
    <citation type="journal article" date="2023" name="Mol. Phylogenet. Evol.">
        <title>Genome-scale phylogeny and comparative genomics of the fungal order Sordariales.</title>
        <authorList>
            <person name="Hensen N."/>
            <person name="Bonometti L."/>
            <person name="Westerberg I."/>
            <person name="Brannstrom I.O."/>
            <person name="Guillou S."/>
            <person name="Cros-Aarteil S."/>
            <person name="Calhoun S."/>
            <person name="Haridas S."/>
            <person name="Kuo A."/>
            <person name="Mondo S."/>
            <person name="Pangilinan J."/>
            <person name="Riley R."/>
            <person name="LaButti K."/>
            <person name="Andreopoulos B."/>
            <person name="Lipzen A."/>
            <person name="Chen C."/>
            <person name="Yan M."/>
            <person name="Daum C."/>
            <person name="Ng V."/>
            <person name="Clum A."/>
            <person name="Steindorff A."/>
            <person name="Ohm R.A."/>
            <person name="Martin F."/>
            <person name="Silar P."/>
            <person name="Natvig D.O."/>
            <person name="Lalanne C."/>
            <person name="Gautier V."/>
            <person name="Ament-Velasquez S.L."/>
            <person name="Kruys A."/>
            <person name="Hutchinson M.I."/>
            <person name="Powell A.J."/>
            <person name="Barry K."/>
            <person name="Miller A.N."/>
            <person name="Grigoriev I.V."/>
            <person name="Debuchy R."/>
            <person name="Gladieux P."/>
            <person name="Hiltunen Thoren M."/>
            <person name="Johannesson H."/>
        </authorList>
    </citation>
    <scope>NUCLEOTIDE SEQUENCE</scope>
    <source>
        <strain evidence="3">CBS 892.96</strain>
    </source>
</reference>
<evidence type="ECO:0000256" key="2">
    <source>
        <dbReference type="SAM" id="Phobius"/>
    </source>
</evidence>
<organism evidence="3 4">
    <name type="scientific">Triangularia setosa</name>
    <dbReference type="NCBI Taxonomy" id="2587417"/>
    <lineage>
        <taxon>Eukaryota</taxon>
        <taxon>Fungi</taxon>
        <taxon>Dikarya</taxon>
        <taxon>Ascomycota</taxon>
        <taxon>Pezizomycotina</taxon>
        <taxon>Sordariomycetes</taxon>
        <taxon>Sordariomycetidae</taxon>
        <taxon>Sordariales</taxon>
        <taxon>Podosporaceae</taxon>
        <taxon>Triangularia</taxon>
    </lineage>
</organism>
<name>A0AAN6W798_9PEZI</name>